<dbReference type="Gene3D" id="3.30.70.3290">
    <property type="match status" value="1"/>
</dbReference>
<dbReference type="SMART" id="SM00825">
    <property type="entry name" value="PKS_KS"/>
    <property type="match status" value="1"/>
</dbReference>
<protein>
    <submittedName>
        <fullName evidence="12">Polyketide synthase</fullName>
    </submittedName>
</protein>
<dbReference type="Pfam" id="PF00698">
    <property type="entry name" value="Acyl_transf_1"/>
    <property type="match status" value="1"/>
</dbReference>
<dbReference type="SUPFAM" id="SSF50129">
    <property type="entry name" value="GroES-like"/>
    <property type="match status" value="1"/>
</dbReference>
<dbReference type="CDD" id="cd00833">
    <property type="entry name" value="PKS"/>
    <property type="match status" value="1"/>
</dbReference>
<dbReference type="GO" id="GO:0031177">
    <property type="term" value="F:phosphopantetheine binding"/>
    <property type="evidence" value="ECO:0007669"/>
    <property type="project" value="InterPro"/>
</dbReference>
<dbReference type="SUPFAM" id="SSF47336">
    <property type="entry name" value="ACP-like"/>
    <property type="match status" value="1"/>
</dbReference>
<reference evidence="12" key="1">
    <citation type="journal article" date="2020" name="Stud. Mycol.">
        <title>101 Dothideomycetes genomes: a test case for predicting lifestyles and emergence of pathogens.</title>
        <authorList>
            <person name="Haridas S."/>
            <person name="Albert R."/>
            <person name="Binder M."/>
            <person name="Bloem J."/>
            <person name="Labutti K."/>
            <person name="Salamov A."/>
            <person name="Andreopoulos B."/>
            <person name="Baker S."/>
            <person name="Barry K."/>
            <person name="Bills G."/>
            <person name="Bluhm B."/>
            <person name="Cannon C."/>
            <person name="Castanera R."/>
            <person name="Culley D."/>
            <person name="Daum C."/>
            <person name="Ezra D."/>
            <person name="Gonzalez J."/>
            <person name="Henrissat B."/>
            <person name="Kuo A."/>
            <person name="Liang C."/>
            <person name="Lipzen A."/>
            <person name="Lutzoni F."/>
            <person name="Magnuson J."/>
            <person name="Mondo S."/>
            <person name="Nolan M."/>
            <person name="Ohm R."/>
            <person name="Pangilinan J."/>
            <person name="Park H.-J."/>
            <person name="Ramirez L."/>
            <person name="Alfaro M."/>
            <person name="Sun H."/>
            <person name="Tritt A."/>
            <person name="Yoshinaga Y."/>
            <person name="Zwiers L.-H."/>
            <person name="Turgeon B."/>
            <person name="Goodwin S."/>
            <person name="Spatafora J."/>
            <person name="Crous P."/>
            <person name="Grigoriev I."/>
        </authorList>
    </citation>
    <scope>NUCLEOTIDE SEQUENCE</scope>
    <source>
        <strain evidence="12">CBS 115976</strain>
    </source>
</reference>
<keyword evidence="4" id="KW-0521">NADP</keyword>
<dbReference type="SUPFAM" id="SSF53901">
    <property type="entry name" value="Thiolase-like"/>
    <property type="match status" value="1"/>
</dbReference>
<evidence type="ECO:0000256" key="5">
    <source>
        <dbReference type="ARBA" id="ARBA00023002"/>
    </source>
</evidence>
<dbReference type="EMBL" id="MU004237">
    <property type="protein sequence ID" value="KAF2667284.1"/>
    <property type="molecule type" value="Genomic_DNA"/>
</dbReference>
<evidence type="ECO:0000313" key="12">
    <source>
        <dbReference type="EMBL" id="KAF2667284.1"/>
    </source>
</evidence>
<dbReference type="InterPro" id="IPR009081">
    <property type="entry name" value="PP-bd_ACP"/>
</dbReference>
<feature type="region of interest" description="N-terminal hotdog fold" evidence="8">
    <location>
        <begin position="963"/>
        <end position="1102"/>
    </location>
</feature>
<dbReference type="InterPro" id="IPR042104">
    <property type="entry name" value="PKS_dehydratase_sf"/>
</dbReference>
<dbReference type="InterPro" id="IPR029063">
    <property type="entry name" value="SAM-dependent_MTases_sf"/>
</dbReference>
<gene>
    <name evidence="12" type="ORF">BT63DRAFT_440975</name>
</gene>
<dbReference type="Gene3D" id="3.40.50.150">
    <property type="entry name" value="Vaccinia Virus protein VP39"/>
    <property type="match status" value="1"/>
</dbReference>
<feature type="domain" description="Carrier" evidence="9">
    <location>
        <begin position="2512"/>
        <end position="2589"/>
    </location>
</feature>
<dbReference type="SUPFAM" id="SSF52151">
    <property type="entry name" value="FabD/lysophospholipase-like"/>
    <property type="match status" value="1"/>
</dbReference>
<dbReference type="Gene3D" id="3.40.50.720">
    <property type="entry name" value="NAD(P)-binding Rossmann-like Domain"/>
    <property type="match status" value="1"/>
</dbReference>
<keyword evidence="6" id="KW-0511">Multifunctional enzyme</keyword>
<dbReference type="SMART" id="SM00829">
    <property type="entry name" value="PKS_ER"/>
    <property type="match status" value="1"/>
</dbReference>
<evidence type="ECO:0000256" key="4">
    <source>
        <dbReference type="ARBA" id="ARBA00022857"/>
    </source>
</evidence>
<dbReference type="PANTHER" id="PTHR43775:SF29">
    <property type="entry name" value="ASPERFURANONE POLYKETIDE SYNTHASE AFOG-RELATED"/>
    <property type="match status" value="1"/>
</dbReference>
<dbReference type="SMART" id="SM00826">
    <property type="entry name" value="PKS_DH"/>
    <property type="match status" value="1"/>
</dbReference>
<dbReference type="GO" id="GO:0004312">
    <property type="term" value="F:fatty acid synthase activity"/>
    <property type="evidence" value="ECO:0007669"/>
    <property type="project" value="TreeGrafter"/>
</dbReference>
<evidence type="ECO:0000256" key="7">
    <source>
        <dbReference type="ARBA" id="ARBA00023315"/>
    </source>
</evidence>
<keyword evidence="3" id="KW-0808">Transferase</keyword>
<dbReference type="SUPFAM" id="SSF55048">
    <property type="entry name" value="Probable ACP-binding domain of malonyl-CoA ACP transacylase"/>
    <property type="match status" value="1"/>
</dbReference>
<accession>A0A6A6U8R1</accession>
<dbReference type="GO" id="GO:0044550">
    <property type="term" value="P:secondary metabolite biosynthetic process"/>
    <property type="evidence" value="ECO:0007669"/>
    <property type="project" value="TreeGrafter"/>
</dbReference>
<dbReference type="InterPro" id="IPR016039">
    <property type="entry name" value="Thiolase-like"/>
</dbReference>
<dbReference type="Gene3D" id="1.10.1200.10">
    <property type="entry name" value="ACP-like"/>
    <property type="match status" value="1"/>
</dbReference>
<dbReference type="PROSITE" id="PS52019">
    <property type="entry name" value="PKS_MFAS_DH"/>
    <property type="match status" value="1"/>
</dbReference>
<keyword evidence="2" id="KW-0597">Phosphoprotein</keyword>
<evidence type="ECO:0000256" key="2">
    <source>
        <dbReference type="ARBA" id="ARBA00022553"/>
    </source>
</evidence>
<dbReference type="Pfam" id="PF00107">
    <property type="entry name" value="ADH_zinc_N"/>
    <property type="match status" value="1"/>
</dbReference>
<evidence type="ECO:0000256" key="3">
    <source>
        <dbReference type="ARBA" id="ARBA00022679"/>
    </source>
</evidence>
<evidence type="ECO:0000256" key="8">
    <source>
        <dbReference type="PROSITE-ProRule" id="PRU01363"/>
    </source>
</evidence>
<dbReference type="InterPro" id="IPR036291">
    <property type="entry name" value="NAD(P)-bd_dom_sf"/>
</dbReference>
<dbReference type="InterPro" id="IPR016035">
    <property type="entry name" value="Acyl_Trfase/lysoPLipase"/>
</dbReference>
<dbReference type="InterPro" id="IPR020843">
    <property type="entry name" value="ER"/>
</dbReference>
<evidence type="ECO:0000259" key="11">
    <source>
        <dbReference type="PROSITE" id="PS52019"/>
    </source>
</evidence>
<keyword evidence="13" id="KW-1185">Reference proteome</keyword>
<dbReference type="InterPro" id="IPR020841">
    <property type="entry name" value="PKS_Beta-ketoAc_synthase_dom"/>
</dbReference>
<dbReference type="GO" id="GO:0006633">
    <property type="term" value="P:fatty acid biosynthetic process"/>
    <property type="evidence" value="ECO:0007669"/>
    <property type="project" value="InterPro"/>
</dbReference>
<dbReference type="Pfam" id="PF16197">
    <property type="entry name" value="KAsynt_C_assoc"/>
    <property type="match status" value="1"/>
</dbReference>
<dbReference type="PROSITE" id="PS50075">
    <property type="entry name" value="CARRIER"/>
    <property type="match status" value="1"/>
</dbReference>
<dbReference type="InterPro" id="IPR020807">
    <property type="entry name" value="PKS_DH"/>
</dbReference>
<dbReference type="InterPro" id="IPR020806">
    <property type="entry name" value="PKS_PP-bd"/>
</dbReference>
<dbReference type="Gene3D" id="3.40.366.10">
    <property type="entry name" value="Malonyl-Coenzyme A Acyl Carrier Protein, domain 2"/>
    <property type="match status" value="1"/>
</dbReference>
<feature type="domain" description="PKS/mFAS DH" evidence="11">
    <location>
        <begin position="963"/>
        <end position="1283"/>
    </location>
</feature>
<dbReference type="Pfam" id="PF14765">
    <property type="entry name" value="PS-DH"/>
    <property type="match status" value="1"/>
</dbReference>
<keyword evidence="7" id="KW-0012">Acyltransferase</keyword>
<dbReference type="InterPro" id="IPR001227">
    <property type="entry name" value="Ac_transferase_dom_sf"/>
</dbReference>
<dbReference type="SMART" id="SM00827">
    <property type="entry name" value="PKS_AT"/>
    <property type="match status" value="1"/>
</dbReference>
<dbReference type="Gene3D" id="3.10.129.110">
    <property type="entry name" value="Polyketide synthase dehydratase"/>
    <property type="match status" value="1"/>
</dbReference>
<dbReference type="InterPro" id="IPR014031">
    <property type="entry name" value="Ketoacyl_synth_C"/>
</dbReference>
<feature type="active site" description="Proton acceptor; for dehydratase activity" evidence="8">
    <location>
        <position position="995"/>
    </location>
</feature>
<dbReference type="Proteomes" id="UP000799302">
    <property type="component" value="Unassembled WGS sequence"/>
</dbReference>
<dbReference type="SUPFAM" id="SSF51735">
    <property type="entry name" value="NAD(P)-binding Rossmann-fold domains"/>
    <property type="match status" value="2"/>
</dbReference>
<dbReference type="InterPro" id="IPR049552">
    <property type="entry name" value="PKS_DH_N"/>
</dbReference>
<dbReference type="InterPro" id="IPR013149">
    <property type="entry name" value="ADH-like_C"/>
</dbReference>
<dbReference type="Pfam" id="PF21089">
    <property type="entry name" value="PKS_DH_N"/>
    <property type="match status" value="1"/>
</dbReference>
<dbReference type="GO" id="GO:0004315">
    <property type="term" value="F:3-oxoacyl-[acyl-carrier-protein] synthase activity"/>
    <property type="evidence" value="ECO:0007669"/>
    <property type="project" value="InterPro"/>
</dbReference>
<name>A0A6A6U8R1_9PEZI</name>
<dbReference type="SUPFAM" id="SSF53335">
    <property type="entry name" value="S-adenosyl-L-methionine-dependent methyltransferases"/>
    <property type="match status" value="1"/>
</dbReference>
<proteinExistence type="predicted"/>
<keyword evidence="1" id="KW-0596">Phosphopantetheine</keyword>
<dbReference type="InterPro" id="IPR011032">
    <property type="entry name" value="GroES-like_sf"/>
</dbReference>
<dbReference type="InterPro" id="IPR032821">
    <property type="entry name" value="PKS_assoc"/>
</dbReference>
<dbReference type="Pfam" id="PF23297">
    <property type="entry name" value="ACP_SdgA_C"/>
    <property type="match status" value="1"/>
</dbReference>
<dbReference type="Pfam" id="PF08659">
    <property type="entry name" value="KR"/>
    <property type="match status" value="1"/>
</dbReference>
<evidence type="ECO:0000259" key="9">
    <source>
        <dbReference type="PROSITE" id="PS50075"/>
    </source>
</evidence>
<dbReference type="InterPro" id="IPR049551">
    <property type="entry name" value="PKS_DH_C"/>
</dbReference>
<keyword evidence="5" id="KW-0560">Oxidoreductase</keyword>
<evidence type="ECO:0000259" key="10">
    <source>
        <dbReference type="PROSITE" id="PS52004"/>
    </source>
</evidence>
<dbReference type="Pfam" id="PF08240">
    <property type="entry name" value="ADH_N"/>
    <property type="match status" value="1"/>
</dbReference>
<dbReference type="PANTHER" id="PTHR43775">
    <property type="entry name" value="FATTY ACID SYNTHASE"/>
    <property type="match status" value="1"/>
</dbReference>
<dbReference type="OrthoDB" id="329835at2759"/>
<dbReference type="InterPro" id="IPR050091">
    <property type="entry name" value="PKS_NRPS_Biosynth_Enz"/>
</dbReference>
<dbReference type="Pfam" id="PF02801">
    <property type="entry name" value="Ketoacyl-synt_C"/>
    <property type="match status" value="1"/>
</dbReference>
<dbReference type="PROSITE" id="PS00606">
    <property type="entry name" value="KS3_1"/>
    <property type="match status" value="1"/>
</dbReference>
<dbReference type="InterPro" id="IPR013968">
    <property type="entry name" value="PKS_KR"/>
</dbReference>
<dbReference type="InterPro" id="IPR057326">
    <property type="entry name" value="KR_dom"/>
</dbReference>
<dbReference type="GO" id="GO:0016491">
    <property type="term" value="F:oxidoreductase activity"/>
    <property type="evidence" value="ECO:0007669"/>
    <property type="project" value="UniProtKB-KW"/>
</dbReference>
<organism evidence="12 13">
    <name type="scientific">Microthyrium microscopicum</name>
    <dbReference type="NCBI Taxonomy" id="703497"/>
    <lineage>
        <taxon>Eukaryota</taxon>
        <taxon>Fungi</taxon>
        <taxon>Dikarya</taxon>
        <taxon>Ascomycota</taxon>
        <taxon>Pezizomycotina</taxon>
        <taxon>Dothideomycetes</taxon>
        <taxon>Dothideomycetes incertae sedis</taxon>
        <taxon>Microthyriales</taxon>
        <taxon>Microthyriaceae</taxon>
        <taxon>Microthyrium</taxon>
    </lineage>
</organism>
<dbReference type="Pfam" id="PF00109">
    <property type="entry name" value="ketoacyl-synt"/>
    <property type="match status" value="1"/>
</dbReference>
<dbReference type="InterPro" id="IPR036736">
    <property type="entry name" value="ACP-like_sf"/>
</dbReference>
<dbReference type="InterPro" id="IPR014030">
    <property type="entry name" value="Ketoacyl_synth_N"/>
</dbReference>
<evidence type="ECO:0000313" key="13">
    <source>
        <dbReference type="Proteomes" id="UP000799302"/>
    </source>
</evidence>
<evidence type="ECO:0000256" key="1">
    <source>
        <dbReference type="ARBA" id="ARBA00022450"/>
    </source>
</evidence>
<dbReference type="Gene3D" id="3.90.180.10">
    <property type="entry name" value="Medium-chain alcohol dehydrogenases, catalytic domain"/>
    <property type="match status" value="1"/>
</dbReference>
<feature type="region of interest" description="C-terminal hotdog fold" evidence="8">
    <location>
        <begin position="1129"/>
        <end position="1283"/>
    </location>
</feature>
<dbReference type="InterPro" id="IPR016036">
    <property type="entry name" value="Malonyl_transacylase_ACP-bd"/>
</dbReference>
<dbReference type="InterPro" id="IPR049900">
    <property type="entry name" value="PKS_mFAS_DH"/>
</dbReference>
<dbReference type="InterPro" id="IPR018201">
    <property type="entry name" value="Ketoacyl_synth_AS"/>
</dbReference>
<dbReference type="CDD" id="cd02440">
    <property type="entry name" value="AdoMet_MTases"/>
    <property type="match status" value="1"/>
</dbReference>
<dbReference type="InterPro" id="IPR013154">
    <property type="entry name" value="ADH-like_N"/>
</dbReference>
<dbReference type="InterPro" id="IPR014043">
    <property type="entry name" value="Acyl_transferase_dom"/>
</dbReference>
<dbReference type="CDD" id="cd05195">
    <property type="entry name" value="enoyl_red"/>
    <property type="match status" value="1"/>
</dbReference>
<evidence type="ECO:0000256" key="6">
    <source>
        <dbReference type="ARBA" id="ARBA00023268"/>
    </source>
</evidence>
<dbReference type="Gene3D" id="3.40.47.10">
    <property type="match status" value="1"/>
</dbReference>
<dbReference type="SMART" id="SM00822">
    <property type="entry name" value="PKS_KR"/>
    <property type="match status" value="1"/>
</dbReference>
<dbReference type="SMART" id="SM00823">
    <property type="entry name" value="PKS_PP"/>
    <property type="match status" value="1"/>
</dbReference>
<sequence>MASRNDIAVIGMSCRFPGEAKSPDEFFEMLLHGRSAWSEIPNDRFDINSYWHPSHDRHGCMVGRGGHFLAEDVGLFDAPFFSFTAAEAQAMDPQHRMLLEVTYESLENAGIPLHTIAGSDMPCFVGGFTKDYEKLSSNDLDDTLLYSVTGNGISMLSNRLSWFYDLRGESVTFDTACSSSLVALHHACASVRASKSGCRQAIVAGSNLMLIPDPMVTMNPLHMLSPDSQCFTFDKRANGFVRGEGFGVLILKHIDDAIRDNDHIHAVIRGTGVNQDGRTPGITLPSADAQARLIQATYEAFNLSTSKTTYFEAHGTGTPAGDAAEIAAIASVFNRSNAENPLFVGSVKPNIGHLEGAAGIASLIKSILAVSKGIIFPSINFEHPNPKLKLSERNLKIATEPTPWPTSGLRRASINSFGYGGTNAHCVIDDAFNYLQERGLSGHTETLLDTPAGSPQHSRGDSGIDMGDGQIIAQISALPKPTLITLSTPDQAALLRLAKSHSEDLKSRILYQSQIPSDYLEDLAFTYNSRRSVMQWRTCTVAYNTADLAENFSSIQAPVRKTASPGLIFCFTGQGAQWYAMGRELMIYDVYRSSVETAASYLSSTLGCSWSVMTELFADEMKSNINMAQYSQPLCTIVQVALVDLLQHWGAAPKIVVGHSSGEIASAYASGAISAEDAWKIGYHRGRLCGMIKELAPELHGSMLAVGLSPQDIEPFISKLNVKESETLTIACYNSPTNITMSGDTHLICQLEIELQHAGVFCRLLRVENAYHSAHIKTISELFRSSIADIKPKAMTAGVVMFSSVTAGRVQGEDLGVEYWIGNTLAPASFTQALEAALLAPKATSRNLNGVPSVNTIIEIGPHSALKGPIREILAKVKKADSISYVTTLIRNKSAADTAVTAIGALWCRGFDVALNRVNSISATPRTRTPIVDLPKYPWNHDHRYWHESTSFQSHRFRAAPRTDLLGRPEQEFDWNYPTWKNFIRISEQPWIRDHQVHGSIIFPAAAMLCAAVEAAKALVDDSNAVRQYEFRNVNIGRALVIPQSDPGIEVWTRLKPLRRISKTDVVHRYQFTFTSLEATSFQDRTYVEHASGTVTITYKENHETDDDEQKRKTSFTHERYLRALESCTKEVTGKEHYSMTQSMGIEYGPAFNGLKSVNSGSGEATFLLEIQDIQSMMPSNFEYPFLLHPTTLDVVLHSSIQAFIAAENRTKDAMVPVGFEKIIISANIPNAIHTKLIGYANAANTGFNQASAHINISTDGWPETLIEVHNMTLKSLGNGSTDNVLAEQTDIPIRVASRQIWKPAIDLVDPSNNDLSRLLCKEFTSTEDLTMCAATGTRVAAIYIKRALRMLPLEIQSKVSESSTKVLAWMTDRYDLALSYKLPNQTESECCWTCMSFEEEQTLIDSFKEMSPTHGEVLERIGTDLIPILTGLVEPYQLLSQNGALLKSYTDDYIRTADLAMLKSWFDLQGHKHPDMKILEIGAGTPSATLQILSTLDKDGGTSVPRFRSFCITDTEDKVLEAAQAVLKDWDEFLEYKALDIKMDPQSQGFLLGSLDVITCGSNLFAVDLDSAFWNCFQLLKPGGKLVVNRPIWTSDHIELISRVVPQLRPSHDDNNLSLDRWAERLRLAGFQVQKPIIAQDTSGNPHTAMLIARKPVRRRVEALKEVTIIKPVRGGDAGDILVNRLVKNYTDYGSVVNVLALEQVSLLTDPLSTREPSLGGVISLVEAFEPVAVRCSQQEFEAIQSIVLASNKLLWVSCRVSEIGIREPDACIVSGILRTARSENVSLRAQELHVKRRVTSQIHEVAAIIRRVAYNTWDNTSEELFENEIVEVDGFLQVPRIVDDVRMNRTLQSLGRVREPELHSLSQIIRPLKLTVGTPGLLETLHFTDDPSFESDLSHDHVEIDVKAIGLDIHDALVATAKVPGFDMGLDAAGIVVKAGSSVSNISVGDRVAFMHPGSLCTKARIDSTLLQKLPNNMSFEEGAAIPATFVAAYHALIETARLSQEDTVLIHATPGGLGQAVIATAQLMGAEIFVTVDSEIHKESIILNFGLAPDHVFVYHSLSFVDGINRLTAGKGADIVLTTLSGEALRATWDCVALFGRVVTIHTGKILESNQSDAVDTRILTSKNITLSSASVVDLLRHAPRRAASTLEAIFSIIRDGRLKPRQPTVTDLTDIGIAIRNVENEASLNKQVLKISEVSEVNAIQPDLHPLKFNPNASYVLAGGLGGVGRGLASYMAQHGAKHIAFLSRSGGSGPEAGRTLEQLKEVGVNAAAYACDIADHSAVAAVLDQVALEMPPIKGLVQAAMVISDGLFETMSFESWKTSTLPKIQGTWNLHELMPNDLDFFILFSSASGILGNRGQSNYAAGNTYQDAVTHYRRSLGLASTTLDFGAIKDIGWLSEHQEQPVLQGAERLTITAEQLFAIFKSAVTGYTDNNTRLPCQLMTGLGTGGLERLTLDEGGTDYYWLSESAKFSYLQMLDSQLVSGGRELNGTRELKDSFSMVTSFTAAIELITKALADKIAKSLLVESSEIDLDAPISFYGIDSLMAAEMRNWCLKELQADIPVFEFLGSVTLVALARQIAESSALVPDHLER</sequence>
<dbReference type="PROSITE" id="PS52004">
    <property type="entry name" value="KS3_2"/>
    <property type="match status" value="1"/>
</dbReference>
<feature type="domain" description="Ketosynthase family 3 (KS3)" evidence="10">
    <location>
        <begin position="4"/>
        <end position="430"/>
    </location>
</feature>
<feature type="active site" description="Proton donor; for dehydratase activity" evidence="8">
    <location>
        <position position="1194"/>
    </location>
</feature>